<dbReference type="EMBL" id="CP141885">
    <property type="protein sequence ID" value="WRT67021.1"/>
    <property type="molecule type" value="Genomic_DNA"/>
</dbReference>
<dbReference type="Proteomes" id="UP001329825">
    <property type="component" value="Chromosome 5"/>
</dbReference>
<dbReference type="RefSeq" id="XP_062791761.1">
    <property type="nucleotide sequence ID" value="XM_062935710.1"/>
</dbReference>
<accession>A0ABZ1CZH4</accession>
<evidence type="ECO:0000313" key="3">
    <source>
        <dbReference type="Proteomes" id="UP001329825"/>
    </source>
</evidence>
<sequence>MLPLRAARQHPIRFCRPAYHAVETGFPHAESSSAPSRRFASSAAISTSEISPEQPESTIEAAAEKGSVNGNAIGKERRAFKNNNSRAKKQALANAKKLAEAFRSEPSPTQSSHPNSATSSSPLSVSSQNSSNDAFWSNLLTTPNTISSASNPNSNPNTTSIPTIEDLLSKKPERSPPDPWHPIYPKLYKKLFDNIDSAFVLKQIRNLAIDLDIKVGTKKTSKNRIIKKILKSWDWIEPRAKPIERPPEPSVFDLPPPELFLFLRNNQLIQSLTQGEDPIEFSIVPLSQAPETTFFQPALGDKDRMVLVAMGQVAALAKLTQILADRKQTINTVEFPAQDLHGLQAPVGLLQIISNAAGAYVEPITGDKYRVTAMTLEDTETAKRLLAMAALQTNTLPPYRTVDALLPTPRHSQISPLKLSLYPWTPSLTEPLPWSLSSITNSQTLFRLKKVTEWNIKPALREIDQKNERIQFAPTVKFTKTDIDISNANVAGLRGTTQDEFQNLVMDLTAKKGKKRIKIQFGNLLFPIKPKEDDKSIGIFDNPLLGQWPIETLSKWIETRNIKPVFAPSLTPSMIQFPLSGDSIQMRRVRYRSIPTTPSGESRFVEFTHKRAQLGEKDVMWQDQLGAMLDNLEEEIKNEDGDTVIPVAKEVESSIEKAAFTGEEVSSDLEKKEASTDILGEKEGTVTGDEEPRLFKAVFGVIKESDLFIPDRPNDARLISTSTVSLPDHKIPDSITLLFEAEQASMSPLSPPSSLVIKDEKYVLEYDERLNMIEEVDEIDVAGNKLPLMRRTLKVSEEGLAGQTKPLHYTELECGSNSDGTLPPEFYRELATITRDIGPDSGALRRGNISAYIGESWDKRRV</sequence>
<protein>
    <recommendedName>
        <fullName evidence="4">Mitochondrial inner-membrane-bound regulator-domain-containing protein</fullName>
    </recommendedName>
</protein>
<evidence type="ECO:0008006" key="4">
    <source>
        <dbReference type="Google" id="ProtNLM"/>
    </source>
</evidence>
<proteinExistence type="predicted"/>
<feature type="compositionally biased region" description="Low complexity" evidence="1">
    <location>
        <begin position="29"/>
        <end position="51"/>
    </location>
</feature>
<evidence type="ECO:0000313" key="2">
    <source>
        <dbReference type="EMBL" id="WRT67021.1"/>
    </source>
</evidence>
<reference evidence="2 3" key="1">
    <citation type="submission" date="2024-01" db="EMBL/GenBank/DDBJ databases">
        <title>Comparative genomics of Cryptococcus and Kwoniella reveals pathogenesis evolution and contrasting modes of karyotype evolution via chromosome fusion or intercentromeric recombination.</title>
        <authorList>
            <person name="Coelho M.A."/>
            <person name="David-Palma M."/>
            <person name="Shea T."/>
            <person name="Bowers K."/>
            <person name="McGinley-Smith S."/>
            <person name="Mohammad A.W."/>
            <person name="Gnirke A."/>
            <person name="Yurkov A.M."/>
            <person name="Nowrousian M."/>
            <person name="Sun S."/>
            <person name="Cuomo C.A."/>
            <person name="Heitman J."/>
        </authorList>
    </citation>
    <scope>NUCLEOTIDE SEQUENCE [LARGE SCALE GENOMIC DNA]</scope>
    <source>
        <strain evidence="2">CBS 11374</strain>
    </source>
</reference>
<keyword evidence="3" id="KW-1185">Reference proteome</keyword>
<feature type="compositionally biased region" description="Low complexity" evidence="1">
    <location>
        <begin position="111"/>
        <end position="128"/>
    </location>
</feature>
<name>A0ABZ1CZH4_9TREE</name>
<evidence type="ECO:0000256" key="1">
    <source>
        <dbReference type="SAM" id="MobiDB-lite"/>
    </source>
</evidence>
<dbReference type="GeneID" id="87956118"/>
<gene>
    <name evidence="2" type="ORF">IL334_003987</name>
</gene>
<feature type="region of interest" description="Disordered" evidence="1">
    <location>
        <begin position="27"/>
        <end position="57"/>
    </location>
</feature>
<organism evidence="2 3">
    <name type="scientific">Kwoniella shivajii</name>
    <dbReference type="NCBI Taxonomy" id="564305"/>
    <lineage>
        <taxon>Eukaryota</taxon>
        <taxon>Fungi</taxon>
        <taxon>Dikarya</taxon>
        <taxon>Basidiomycota</taxon>
        <taxon>Agaricomycotina</taxon>
        <taxon>Tremellomycetes</taxon>
        <taxon>Tremellales</taxon>
        <taxon>Cryptococcaceae</taxon>
        <taxon>Kwoniella</taxon>
    </lineage>
</organism>
<feature type="region of interest" description="Disordered" evidence="1">
    <location>
        <begin position="100"/>
        <end position="128"/>
    </location>
</feature>